<dbReference type="Pfam" id="PF11159">
    <property type="entry name" value="DUF2939"/>
    <property type="match status" value="1"/>
</dbReference>
<keyword evidence="2" id="KW-1185">Reference proteome</keyword>
<dbReference type="EMBL" id="WURB01000022">
    <property type="protein sequence ID" value="MXQ13821.1"/>
    <property type="molecule type" value="Genomic_DNA"/>
</dbReference>
<evidence type="ECO:0000313" key="2">
    <source>
        <dbReference type="Proteomes" id="UP000436483"/>
    </source>
</evidence>
<proteinExistence type="predicted"/>
<comment type="caution">
    <text evidence="1">The sequence shown here is derived from an EMBL/GenBank/DDBJ whole genome shotgun (WGS) entry which is preliminary data.</text>
</comment>
<sequence>MRWTLRISFLLFLAWAIFMVSPFVALYDLSKAVGAKDMDRIAERVNFNALRTSLSRQILGEYLKDQDLQGPELDLATEAGTAVLNPVVEQLVTPQALVDLFEDGWPERAVGRGSDGAAAAPRLDIGSFGQAWKTFLFSESQGFRSVTIPVPVDQPKDKQFRITMRLQYTTWRLTGIDLPVPLREELIKRAAVAAR</sequence>
<reference evidence="1 2" key="1">
    <citation type="submission" date="2019-12" db="EMBL/GenBank/DDBJ databases">
        <authorList>
            <person name="Yuan C.-G."/>
        </authorList>
    </citation>
    <scope>NUCLEOTIDE SEQUENCE [LARGE SCALE GENOMIC DNA]</scope>
    <source>
        <strain evidence="1 2">KCTC 23863</strain>
    </source>
</reference>
<dbReference type="OrthoDB" id="8445263at2"/>
<evidence type="ECO:0000313" key="1">
    <source>
        <dbReference type="EMBL" id="MXQ13821.1"/>
    </source>
</evidence>
<reference evidence="1 2" key="2">
    <citation type="submission" date="2020-01" db="EMBL/GenBank/DDBJ databases">
        <title>Microvirga sp. nov., an arsenate reduction bacterium isolated from Tibet hotspring sediments.</title>
        <authorList>
            <person name="Xian W.-D."/>
            <person name="Li W.-J."/>
        </authorList>
    </citation>
    <scope>NUCLEOTIDE SEQUENCE [LARGE SCALE GENOMIC DNA]</scope>
    <source>
        <strain evidence="1 2">KCTC 23863</strain>
    </source>
</reference>
<dbReference type="Proteomes" id="UP000436483">
    <property type="component" value="Unassembled WGS sequence"/>
</dbReference>
<dbReference type="RefSeq" id="WP_160887181.1">
    <property type="nucleotide sequence ID" value="NZ_WURB01000022.1"/>
</dbReference>
<dbReference type="InterPro" id="IPR021330">
    <property type="entry name" value="DUF2939"/>
</dbReference>
<gene>
    <name evidence="1" type="ORF">GR328_20640</name>
</gene>
<name>A0A7X3SQR1_9HYPH</name>
<protein>
    <submittedName>
        <fullName evidence="1">DUF2939 domain-containing protein</fullName>
    </submittedName>
</protein>
<organism evidence="1 2">
    <name type="scientific">Microvirga makkahensis</name>
    <dbReference type="NCBI Taxonomy" id="1128670"/>
    <lineage>
        <taxon>Bacteria</taxon>
        <taxon>Pseudomonadati</taxon>
        <taxon>Pseudomonadota</taxon>
        <taxon>Alphaproteobacteria</taxon>
        <taxon>Hyphomicrobiales</taxon>
        <taxon>Methylobacteriaceae</taxon>
        <taxon>Microvirga</taxon>
    </lineage>
</organism>
<dbReference type="AlphaFoldDB" id="A0A7X3SQR1"/>
<accession>A0A7X3SQR1</accession>